<feature type="compositionally biased region" description="Low complexity" evidence="4">
    <location>
        <begin position="786"/>
        <end position="797"/>
    </location>
</feature>
<dbReference type="GO" id="GO:0007062">
    <property type="term" value="P:sister chromatid cohesion"/>
    <property type="evidence" value="ECO:0007669"/>
    <property type="project" value="InterPro"/>
</dbReference>
<keyword evidence="8" id="KW-1185">Reference proteome</keyword>
<accession>A0A835XG66</accession>
<dbReference type="GO" id="GO:0003682">
    <property type="term" value="F:chromatin binding"/>
    <property type="evidence" value="ECO:0007669"/>
    <property type="project" value="TreeGrafter"/>
</dbReference>
<proteinExistence type="inferred from homology"/>
<evidence type="ECO:0000256" key="3">
    <source>
        <dbReference type="ARBA" id="ARBA00023242"/>
    </source>
</evidence>
<comment type="similarity">
    <text evidence="2">Belongs to the rad21 family.</text>
</comment>
<feature type="compositionally biased region" description="Low complexity" evidence="4">
    <location>
        <begin position="638"/>
        <end position="656"/>
    </location>
</feature>
<feature type="compositionally biased region" description="Polar residues" evidence="4">
    <location>
        <begin position="365"/>
        <end position="376"/>
    </location>
</feature>
<dbReference type="SUPFAM" id="SSF46785">
    <property type="entry name" value="Winged helix' DNA-binding domain"/>
    <property type="match status" value="1"/>
</dbReference>
<feature type="compositionally biased region" description="Basic and acidic residues" evidence="4">
    <location>
        <begin position="158"/>
        <end position="168"/>
    </location>
</feature>
<dbReference type="InterPro" id="IPR039781">
    <property type="entry name" value="Rad21/Rec8-like"/>
</dbReference>
<dbReference type="InterPro" id="IPR006910">
    <property type="entry name" value="Rad21_Rec8_N"/>
</dbReference>
<protein>
    <submittedName>
        <fullName evidence="7">Uncharacterized protein</fullName>
    </submittedName>
</protein>
<comment type="caution">
    <text evidence="7">The sequence shown here is derived from an EMBL/GenBank/DDBJ whole genome shotgun (WGS) entry which is preliminary data.</text>
</comment>
<gene>
    <name evidence="7" type="ORF">HYH03_017665</name>
</gene>
<dbReference type="GO" id="GO:0008278">
    <property type="term" value="C:cohesin complex"/>
    <property type="evidence" value="ECO:0007669"/>
    <property type="project" value="InterPro"/>
</dbReference>
<dbReference type="PANTHER" id="PTHR12585:SF69">
    <property type="entry name" value="FI11703P"/>
    <property type="match status" value="1"/>
</dbReference>
<evidence type="ECO:0000313" key="7">
    <source>
        <dbReference type="EMBL" id="KAG2483483.1"/>
    </source>
</evidence>
<comment type="subcellular location">
    <subcellularLocation>
        <location evidence="1">Nucleus</location>
    </subcellularLocation>
</comment>
<dbReference type="InterPro" id="IPR006909">
    <property type="entry name" value="Rad21/Rec8_C_eu"/>
</dbReference>
<feature type="domain" description="Rad21/Rec8-like protein N-terminal" evidence="6">
    <location>
        <begin position="1"/>
        <end position="91"/>
    </location>
</feature>
<evidence type="ECO:0000259" key="5">
    <source>
        <dbReference type="Pfam" id="PF04824"/>
    </source>
</evidence>
<keyword evidence="3" id="KW-0539">Nucleus</keyword>
<evidence type="ECO:0000256" key="4">
    <source>
        <dbReference type="SAM" id="MobiDB-lite"/>
    </source>
</evidence>
<evidence type="ECO:0000256" key="2">
    <source>
        <dbReference type="ARBA" id="ARBA00009870"/>
    </source>
</evidence>
<dbReference type="InterPro" id="IPR023093">
    <property type="entry name" value="ScpA-like_C"/>
</dbReference>
<dbReference type="OrthoDB" id="10071381at2759"/>
<evidence type="ECO:0000313" key="8">
    <source>
        <dbReference type="Proteomes" id="UP000612055"/>
    </source>
</evidence>
<feature type="domain" description="Rad21/Rec8-like protein C-terminal eukaryotic" evidence="5">
    <location>
        <begin position="971"/>
        <end position="1009"/>
    </location>
</feature>
<evidence type="ECO:0000259" key="6">
    <source>
        <dbReference type="Pfam" id="PF04825"/>
    </source>
</evidence>
<feature type="region of interest" description="Disordered" evidence="4">
    <location>
        <begin position="604"/>
        <end position="680"/>
    </location>
</feature>
<sequence length="1011" mass="104352">MFYSHDLLGRKSALGAIWTMAHGKKLSKCKILGINVTDICKQILQPDVPHSLRLQGILIGGVVIVFNKQQIYLLEDLQDMLRKVKAAAAPEPAAAAVANTLLQHGRGKARAEAITLAELDPSELEHQMLVLPAEALGRLADLDDLEGFDEGLDGPLADPHRPAADPHQEGGNGRKKRGAKAAKEAADKAAKGQGPAATGSLGDDLFVVPTLDPNSAGAGGSRGAALDSRGLRDASGSLRPNSASVLPSQHLHTRRTYDLDDDLFEAPDLDLFMDPAHRQTPSMGLGGAARSDPFPEDDLFDAPAMLDEEEEALLGGLGGIAAAAAPAAAVAAAGAAPRRRRAAASGETTADGEEEGQGEEEDLTQAPSALQQQRSASVVPLASVGQPPEHFMPPSPLRDDEDMFPPLFDADGANNLNDGLDGAAGAAADRPAAAGKRRRTSDEDNDSASEMSHLLAASPDKEQPQEAPVRARAARKASKPARRRGAGSKVVIDDPEETLVRANTYRGWTLDSTALLGPRRPGDAAIAAAAAAAAAARRNAAAGDVAGSGLVVVIAAALARGDGDAATAAVLRGPASMLAAPGLAWAPYLRLIVEDAARAGGLRHADDVDTADPDASAAAEAGDKTRAKRQRTGPKGKAAAAQQAQAQSGGQSASEGQQREEASELGPDPWDRPAVFLPREEGLDADMGFNFGMRMEEEEEERSQGAMMFEDDVELERLRREETPNGSGAAAAARALTGGLGLGGLAGAAGLHTGGRSSRATSQTTGSSLGRESETEAGGATGRRALSAGRLSGGRPSLGPLGGLRFGTGALEDLLPAIEETEGAGEGLMAMDLGFGEAAEEDGLLPATMRGAGSDRTLQGRSARLRSGSAPRSGTFTGTATGTTGTGTLGDGTAAFHLKETEAHGTQAPGSSFISRHTRTVITIFRQRLGVLASQLPTQAGAPAQDGSGTALDGSTAAKPCLSFFEMVGRLQRKEAVKLFYQTLVTHNIGFVRAEQDEPYGDIAISAGRYL</sequence>
<name>A0A835XG66_9CHLO</name>
<reference evidence="7" key="1">
    <citation type="journal article" date="2020" name="bioRxiv">
        <title>Comparative genomics of Chlamydomonas.</title>
        <authorList>
            <person name="Craig R.J."/>
            <person name="Hasan A.R."/>
            <person name="Ness R.W."/>
            <person name="Keightley P.D."/>
        </authorList>
    </citation>
    <scope>NUCLEOTIDE SEQUENCE</scope>
    <source>
        <strain evidence="7">CCAP 11/70</strain>
    </source>
</reference>
<dbReference type="Gene3D" id="1.10.10.580">
    <property type="entry name" value="Structural maintenance of chromosome 1. Chain E"/>
    <property type="match status" value="1"/>
</dbReference>
<dbReference type="InterPro" id="IPR036390">
    <property type="entry name" value="WH_DNA-bd_sf"/>
</dbReference>
<dbReference type="GO" id="GO:1990414">
    <property type="term" value="P:replication-born double-strand break repair via sister chromatid exchange"/>
    <property type="evidence" value="ECO:0007669"/>
    <property type="project" value="TreeGrafter"/>
</dbReference>
<dbReference type="GO" id="GO:0005634">
    <property type="term" value="C:nucleus"/>
    <property type="evidence" value="ECO:0007669"/>
    <property type="project" value="UniProtKB-SubCell"/>
</dbReference>
<feature type="compositionally biased region" description="Acidic residues" evidence="4">
    <location>
        <begin position="350"/>
        <end position="363"/>
    </location>
</feature>
<feature type="compositionally biased region" description="Low complexity" evidence="4">
    <location>
        <begin position="409"/>
        <end position="434"/>
    </location>
</feature>
<dbReference type="EMBL" id="JAEHOE010000175">
    <property type="protein sequence ID" value="KAG2483483.1"/>
    <property type="molecule type" value="Genomic_DNA"/>
</dbReference>
<feature type="compositionally biased region" description="Basic and acidic residues" evidence="4">
    <location>
        <begin position="181"/>
        <end position="190"/>
    </location>
</feature>
<feature type="region of interest" description="Disordered" evidence="4">
    <location>
        <begin position="335"/>
        <end position="488"/>
    </location>
</feature>
<feature type="compositionally biased region" description="Basic residues" evidence="4">
    <location>
        <begin position="472"/>
        <end position="486"/>
    </location>
</feature>
<feature type="region of interest" description="Disordered" evidence="4">
    <location>
        <begin position="149"/>
        <end position="244"/>
    </location>
</feature>
<evidence type="ECO:0000256" key="1">
    <source>
        <dbReference type="ARBA" id="ARBA00004123"/>
    </source>
</evidence>
<feature type="compositionally biased region" description="Low complexity" evidence="4">
    <location>
        <begin position="874"/>
        <end position="883"/>
    </location>
</feature>
<dbReference type="PANTHER" id="PTHR12585">
    <property type="entry name" value="SCC1 / RAD21 FAMILY MEMBER"/>
    <property type="match status" value="1"/>
</dbReference>
<dbReference type="Pfam" id="PF04824">
    <property type="entry name" value="Rad21_Rec8"/>
    <property type="match status" value="1"/>
</dbReference>
<feature type="region of interest" description="Disordered" evidence="4">
    <location>
        <begin position="751"/>
        <end position="797"/>
    </location>
</feature>
<feature type="compositionally biased region" description="Polar residues" evidence="4">
    <location>
        <begin position="758"/>
        <end position="770"/>
    </location>
</feature>
<dbReference type="Proteomes" id="UP000612055">
    <property type="component" value="Unassembled WGS sequence"/>
</dbReference>
<dbReference type="Pfam" id="PF04825">
    <property type="entry name" value="Rad21_Rec8_N"/>
    <property type="match status" value="1"/>
</dbReference>
<organism evidence="7 8">
    <name type="scientific">Edaphochlamys debaryana</name>
    <dbReference type="NCBI Taxonomy" id="47281"/>
    <lineage>
        <taxon>Eukaryota</taxon>
        <taxon>Viridiplantae</taxon>
        <taxon>Chlorophyta</taxon>
        <taxon>core chlorophytes</taxon>
        <taxon>Chlorophyceae</taxon>
        <taxon>CS clade</taxon>
        <taxon>Chlamydomonadales</taxon>
        <taxon>Chlamydomonadales incertae sedis</taxon>
        <taxon>Edaphochlamys</taxon>
    </lineage>
</organism>
<dbReference type="AlphaFoldDB" id="A0A835XG66"/>
<feature type="region of interest" description="Disordered" evidence="4">
    <location>
        <begin position="863"/>
        <end position="888"/>
    </location>
</feature>